<dbReference type="InterPro" id="IPR005267">
    <property type="entry name" value="G3P_transporter"/>
</dbReference>
<evidence type="ECO:0000256" key="8">
    <source>
        <dbReference type="SAM" id="Phobius"/>
    </source>
</evidence>
<keyword evidence="5 8" id="KW-1133">Transmembrane helix</keyword>
<sequence>MKRLFNFLSPAPHIKRVDKESEDSLYKRLRLQVFISIFIGYAGFYLTRKIFSFAMPELEKEGFGKGQLGIILSGVSIAYGFSKFIMGNVSDRSNPRYFLSLGLLLTAVITITFGLFPWNLIDTTTAVVLMFILMFSNGWVQGMGWPACGRTMVHWWSTKERGITVATWNVAHNTGAAFSGIISSWALLHFNEWQAVLYVPAGLVVGIAIFVMLTLRDTPQSVGLPPIEEYKNDYPEDYTQSAEKELNAKDIFIKYVFNNKLLWYIAIANVFVYFIRYGILDWAPTYLSQVKHFSIKDSGWAYSLYEFSAIPGTILCGWISDKVFKGRRTETGILFMAATLITVIIYWQLPENTPTLTTLLLAIIGFLIYGPVMLIGLHALDLAPKKAAGTAAGFTGLFGYIGGSVAASAITGFVLQYFNWDTYFYLLISSCILAIIFISLTFRQEKRMNGNSNNKRT</sequence>
<feature type="transmembrane region" description="Helical" evidence="8">
    <location>
        <begin position="261"/>
        <end position="279"/>
    </location>
</feature>
<evidence type="ECO:0000256" key="4">
    <source>
        <dbReference type="ARBA" id="ARBA00022692"/>
    </source>
</evidence>
<feature type="domain" description="Major facilitator superfamily (MFS) profile" evidence="9">
    <location>
        <begin position="33"/>
        <end position="446"/>
    </location>
</feature>
<dbReference type="Proteomes" id="UP000244655">
    <property type="component" value="Chromosome"/>
</dbReference>
<comment type="subcellular location">
    <subcellularLocation>
        <location evidence="1">Cell membrane</location>
        <topology evidence="1">Multi-pass membrane protein</topology>
    </subcellularLocation>
</comment>
<feature type="transmembrane region" description="Helical" evidence="8">
    <location>
        <begin position="97"/>
        <end position="118"/>
    </location>
</feature>
<proteinExistence type="inferred from homology"/>
<keyword evidence="11" id="KW-1185">Reference proteome</keyword>
<keyword evidence="6 8" id="KW-0472">Membrane</keyword>
<dbReference type="Gene3D" id="1.20.1250.20">
    <property type="entry name" value="MFS general substrate transporter like domains"/>
    <property type="match status" value="2"/>
</dbReference>
<dbReference type="PROSITE" id="PS50850">
    <property type="entry name" value="MFS"/>
    <property type="match status" value="1"/>
</dbReference>
<dbReference type="EMBL" id="CP025785">
    <property type="protein sequence ID" value="AWG42632.1"/>
    <property type="molecule type" value="Genomic_DNA"/>
</dbReference>
<dbReference type="InterPro" id="IPR011701">
    <property type="entry name" value="MFS"/>
</dbReference>
<accession>A0A2S1LWH0</accession>
<evidence type="ECO:0000256" key="3">
    <source>
        <dbReference type="ARBA" id="ARBA00022475"/>
    </source>
</evidence>
<gene>
    <name evidence="10" type="primary">glpT</name>
    <name evidence="10" type="ORF">CR532_01245</name>
</gene>
<dbReference type="GO" id="GO:0015169">
    <property type="term" value="F:glycerol-3-phosphate transmembrane transporter activity"/>
    <property type="evidence" value="ECO:0007669"/>
    <property type="project" value="UniProtKB-UniRule"/>
</dbReference>
<dbReference type="NCBIfam" id="TIGR00881">
    <property type="entry name" value="2A0104"/>
    <property type="match status" value="1"/>
</dbReference>
<keyword evidence="3" id="KW-1003">Cell membrane</keyword>
<protein>
    <recommendedName>
        <fullName evidence="7">Glycerol-3-phosphate transporter</fullName>
    </recommendedName>
</protein>
<feature type="transmembrane region" description="Helical" evidence="8">
    <location>
        <begin position="124"/>
        <end position="145"/>
    </location>
</feature>
<evidence type="ECO:0000256" key="6">
    <source>
        <dbReference type="ARBA" id="ARBA00023136"/>
    </source>
</evidence>
<organism evidence="10 11">
    <name type="scientific">Candidatus Borreliella tachyglossi</name>
    <dbReference type="NCBI Taxonomy" id="1964448"/>
    <lineage>
        <taxon>Bacteria</taxon>
        <taxon>Pseudomonadati</taxon>
        <taxon>Spirochaetota</taxon>
        <taxon>Spirochaetia</taxon>
        <taxon>Spirochaetales</taxon>
        <taxon>Borreliaceae</taxon>
        <taxon>Borreliella</taxon>
    </lineage>
</organism>
<dbReference type="CDD" id="cd17345">
    <property type="entry name" value="MFS_GlpT"/>
    <property type="match status" value="1"/>
</dbReference>
<keyword evidence="4 8" id="KW-0812">Transmembrane</keyword>
<feature type="transmembrane region" description="Helical" evidence="8">
    <location>
        <begin position="193"/>
        <end position="215"/>
    </location>
</feature>
<evidence type="ECO:0000256" key="5">
    <source>
        <dbReference type="ARBA" id="ARBA00022989"/>
    </source>
</evidence>
<evidence type="ECO:0000313" key="11">
    <source>
        <dbReference type="Proteomes" id="UP000244655"/>
    </source>
</evidence>
<dbReference type="PANTHER" id="PTHR43826:SF6">
    <property type="entry name" value="GLYCEROL-3-PHOSPHATE TRANSPORTER"/>
    <property type="match status" value="1"/>
</dbReference>
<evidence type="ECO:0000313" key="10">
    <source>
        <dbReference type="EMBL" id="AWG42632.1"/>
    </source>
</evidence>
<evidence type="ECO:0000259" key="9">
    <source>
        <dbReference type="PROSITE" id="PS50850"/>
    </source>
</evidence>
<dbReference type="InterPro" id="IPR000849">
    <property type="entry name" value="Sugar_P_transporter"/>
</dbReference>
<dbReference type="Pfam" id="PF07690">
    <property type="entry name" value="MFS_1"/>
    <property type="match status" value="1"/>
</dbReference>
<feature type="transmembrane region" description="Helical" evidence="8">
    <location>
        <begin position="392"/>
        <end position="417"/>
    </location>
</feature>
<dbReference type="SUPFAM" id="SSF103473">
    <property type="entry name" value="MFS general substrate transporter"/>
    <property type="match status" value="1"/>
</dbReference>
<feature type="transmembrane region" description="Helical" evidence="8">
    <location>
        <begin position="355"/>
        <end position="380"/>
    </location>
</feature>
<evidence type="ECO:0000256" key="7">
    <source>
        <dbReference type="NCBIfam" id="TIGR00712"/>
    </source>
</evidence>
<dbReference type="NCBIfam" id="TIGR00712">
    <property type="entry name" value="glpT"/>
    <property type="match status" value="1"/>
</dbReference>
<comment type="similarity">
    <text evidence="2">Belongs to the major facilitator superfamily. Organophosphate:Pi antiporter (OPA) (TC 2.A.1.4) family.</text>
</comment>
<dbReference type="GO" id="GO:0005886">
    <property type="term" value="C:plasma membrane"/>
    <property type="evidence" value="ECO:0007669"/>
    <property type="project" value="UniProtKB-SubCell"/>
</dbReference>
<evidence type="ECO:0000256" key="2">
    <source>
        <dbReference type="ARBA" id="ARBA00009598"/>
    </source>
</evidence>
<dbReference type="InterPro" id="IPR051337">
    <property type="entry name" value="OPA_Antiporter"/>
</dbReference>
<dbReference type="InterPro" id="IPR020846">
    <property type="entry name" value="MFS_dom"/>
</dbReference>
<dbReference type="GO" id="GO:0035435">
    <property type="term" value="P:phosphate ion transmembrane transport"/>
    <property type="evidence" value="ECO:0007669"/>
    <property type="project" value="TreeGrafter"/>
</dbReference>
<feature type="transmembrane region" description="Helical" evidence="8">
    <location>
        <begin position="29"/>
        <end position="46"/>
    </location>
</feature>
<name>A0A2S1LWH0_9SPIR</name>
<dbReference type="OrthoDB" id="9766638at2"/>
<dbReference type="GO" id="GO:0061513">
    <property type="term" value="F:glucose 6-phosphate:phosphate antiporter activity"/>
    <property type="evidence" value="ECO:0007669"/>
    <property type="project" value="TreeGrafter"/>
</dbReference>
<feature type="transmembrane region" description="Helical" evidence="8">
    <location>
        <begin position="331"/>
        <end position="349"/>
    </location>
</feature>
<dbReference type="AlphaFoldDB" id="A0A2S1LWH0"/>
<feature type="transmembrane region" description="Helical" evidence="8">
    <location>
        <begin position="423"/>
        <end position="442"/>
    </location>
</feature>
<feature type="transmembrane region" description="Helical" evidence="8">
    <location>
        <begin position="299"/>
        <end position="319"/>
    </location>
</feature>
<dbReference type="InterPro" id="IPR036259">
    <property type="entry name" value="MFS_trans_sf"/>
</dbReference>
<evidence type="ECO:0000256" key="1">
    <source>
        <dbReference type="ARBA" id="ARBA00004651"/>
    </source>
</evidence>
<dbReference type="FunFam" id="1.20.1250.20:FF:000007">
    <property type="entry name" value="Glycerol-3-phosphate transporter"/>
    <property type="match status" value="1"/>
</dbReference>
<feature type="transmembrane region" description="Helical" evidence="8">
    <location>
        <begin position="166"/>
        <end position="187"/>
    </location>
</feature>
<dbReference type="RefSeq" id="WP_108729032.1">
    <property type="nucleotide sequence ID" value="NZ_CP025785.1"/>
</dbReference>
<reference evidence="10 11" key="1">
    <citation type="submission" date="2018-01" db="EMBL/GenBank/DDBJ databases">
        <title>Genome sequence of Borrelia tachyglossi.</title>
        <authorList>
            <person name="Gofton A.W."/>
        </authorList>
    </citation>
    <scope>NUCLEOTIDE SEQUENCE [LARGE SCALE GENOMIC DNA]</scope>
    <source>
        <strain evidence="10 11">Bc-F10-1268</strain>
    </source>
</reference>
<dbReference type="PANTHER" id="PTHR43826">
    <property type="entry name" value="GLUCOSE-6-PHOSPHATE EXCHANGER SLC37A4"/>
    <property type="match status" value="1"/>
</dbReference>
<feature type="transmembrane region" description="Helical" evidence="8">
    <location>
        <begin position="66"/>
        <end position="85"/>
    </location>
</feature>
<dbReference type="PIRSF" id="PIRSF002808">
    <property type="entry name" value="Hexose_phosphate_transp"/>
    <property type="match status" value="1"/>
</dbReference>